<dbReference type="FunFam" id="3.40.120.10:FF:000002">
    <property type="entry name" value="Phosphoglucosamine mutase"/>
    <property type="match status" value="1"/>
</dbReference>
<dbReference type="GO" id="GO:0008966">
    <property type="term" value="F:phosphoglucosamine mutase activity"/>
    <property type="evidence" value="ECO:0007669"/>
    <property type="project" value="UniProtKB-UniRule"/>
</dbReference>
<dbReference type="FunFam" id="3.40.120.10:FF:000001">
    <property type="entry name" value="Phosphoglucosamine mutase"/>
    <property type="match status" value="1"/>
</dbReference>
<dbReference type="InterPro" id="IPR005846">
    <property type="entry name" value="A-D-PHexomutase_a/b/a-III"/>
</dbReference>
<dbReference type="InterPro" id="IPR005841">
    <property type="entry name" value="Alpha-D-phosphohexomutase_SF"/>
</dbReference>
<dbReference type="AlphaFoldDB" id="A0A1B9F497"/>
<dbReference type="PRINTS" id="PR00509">
    <property type="entry name" value="PGMPMM"/>
</dbReference>
<evidence type="ECO:0000256" key="4">
    <source>
        <dbReference type="ARBA" id="ARBA00022842"/>
    </source>
</evidence>
<feature type="domain" description="Alpha-D-phosphohexomutase alpha/beta/alpha" evidence="14">
    <location>
        <begin position="282"/>
        <end position="392"/>
    </location>
</feature>
<dbReference type="InterPro" id="IPR005845">
    <property type="entry name" value="A-D-PHexomutase_a/b/a-II"/>
</dbReference>
<evidence type="ECO:0000259" key="14">
    <source>
        <dbReference type="Pfam" id="PF02880"/>
    </source>
</evidence>
<dbReference type="GO" id="GO:0000287">
    <property type="term" value="F:magnesium ion binding"/>
    <property type="evidence" value="ECO:0007669"/>
    <property type="project" value="UniProtKB-UniRule"/>
</dbReference>
<comment type="caution">
    <text evidence="15">The sequence shown here is derived from an EMBL/GenBank/DDBJ whole genome shotgun (WGS) entry which is preliminary data.</text>
</comment>
<reference evidence="15 16" key="1">
    <citation type="submission" date="2016-06" db="EMBL/GenBank/DDBJ databases">
        <title>Respiratory ammonification of nitrate coupled to the oxidation of elemental sulfur in deep-sea autotrophic thermophilic bacteria.</title>
        <authorList>
            <person name="Slobodkina G.B."/>
            <person name="Mardanov A.V."/>
            <person name="Ravin N.V."/>
            <person name="Frolova A.A."/>
            <person name="Viryasiv M.B."/>
            <person name="Chernyh N.A."/>
            <person name="Bonch-Osmolovskaya E.A."/>
            <person name="Slobodkin A.I."/>
        </authorList>
    </citation>
    <scope>NUCLEOTIDE SEQUENCE [LARGE SCALE GENOMIC DNA]</scope>
    <source>
        <strain evidence="15 16">S69</strain>
    </source>
</reference>
<dbReference type="SUPFAM" id="SSF53738">
    <property type="entry name" value="Phosphoglucomutase, first 3 domains"/>
    <property type="match status" value="3"/>
</dbReference>
<comment type="catalytic activity">
    <reaction evidence="8 10">
        <text>alpha-D-glucosamine 1-phosphate = D-glucosamine 6-phosphate</text>
        <dbReference type="Rhea" id="RHEA:23424"/>
        <dbReference type="ChEBI" id="CHEBI:58516"/>
        <dbReference type="ChEBI" id="CHEBI:58725"/>
        <dbReference type="EC" id="5.4.2.10"/>
    </reaction>
</comment>
<evidence type="ECO:0000256" key="9">
    <source>
        <dbReference type="RuleBase" id="RU004326"/>
    </source>
</evidence>
<dbReference type="RefSeq" id="WP_067619245.1">
    <property type="nucleotide sequence ID" value="NZ_MAGO01000009.1"/>
</dbReference>
<dbReference type="InterPro" id="IPR036900">
    <property type="entry name" value="A-D-PHexomutase_C_sf"/>
</dbReference>
<feature type="binding site" description="via phosphate group" evidence="8">
    <location>
        <position position="102"/>
    </location>
    <ligand>
        <name>Mg(2+)</name>
        <dbReference type="ChEBI" id="CHEBI:18420"/>
    </ligand>
</feature>
<comment type="PTM">
    <text evidence="8">Activated by phosphorylation.</text>
</comment>
<feature type="binding site" evidence="8">
    <location>
        <position position="269"/>
    </location>
    <ligand>
        <name>Mg(2+)</name>
        <dbReference type="ChEBI" id="CHEBI:18420"/>
    </ligand>
</feature>
<proteinExistence type="inferred from homology"/>
<feature type="binding site" evidence="8">
    <location>
        <position position="267"/>
    </location>
    <ligand>
        <name>Mg(2+)</name>
        <dbReference type="ChEBI" id="CHEBI:18420"/>
    </ligand>
</feature>
<dbReference type="GO" id="GO:0009252">
    <property type="term" value="P:peptidoglycan biosynthetic process"/>
    <property type="evidence" value="ECO:0007669"/>
    <property type="project" value="TreeGrafter"/>
</dbReference>
<evidence type="ECO:0000256" key="2">
    <source>
        <dbReference type="ARBA" id="ARBA00022553"/>
    </source>
</evidence>
<dbReference type="FunFam" id="3.30.310.50:FF:000001">
    <property type="entry name" value="Phosphoglucosamine mutase"/>
    <property type="match status" value="1"/>
</dbReference>
<dbReference type="SUPFAM" id="SSF55957">
    <property type="entry name" value="Phosphoglucomutase, C-terminal domain"/>
    <property type="match status" value="1"/>
</dbReference>
<dbReference type="PANTHER" id="PTHR42946">
    <property type="entry name" value="PHOSPHOHEXOSE MUTASE"/>
    <property type="match status" value="1"/>
</dbReference>
<gene>
    <name evidence="8" type="primary">glmM</name>
    <name evidence="15" type="ORF">DBT_1818</name>
</gene>
<evidence type="ECO:0000256" key="5">
    <source>
        <dbReference type="ARBA" id="ARBA00023235"/>
    </source>
</evidence>
<sequence length="470" mass="51301">MARLFGTDGVRGKANIYPMTVDIALRIGQAVACLFRENGVKHRKILIGKDTRISGYMFENALVSGICSMGVDALLVGPMPTPAIAFLTANMRADAGVVISASHNPFDDNGIKIFSGDGFKLPDDIEDDIENLIKILEDSSKEQRHRGTEFIGQDSGLFSKCMRPTGTDVGKAFRIDDAPGRYIVFLKNTFPRHLTLDGIKMVIDCANGATYKVAPQVFEELGARVIKIGVSPNGTNINEGCGALCLGPLRNAVQEYDAHIGVAFDGDGDRVIIIDEKGKVVDGDHIMAICAKYLMEQGNLNKNTVVATVMSNMGLELALSSMGARLVRTKVGDRYVVEEMRKNGYNFGGEQSGHLIFMDHITTGDGILAALQVLSVMQTTERPLSELAKVMECFPQVLENVRVRERKAVHEIPGLGDLVSSFEEEFKGRGRILIRPSGTEPVIRVMVEGEDHDYITEVARALCEHIQRAA</sequence>
<dbReference type="GO" id="GO:0006048">
    <property type="term" value="P:UDP-N-acetylglucosamine biosynthetic process"/>
    <property type="evidence" value="ECO:0007669"/>
    <property type="project" value="TreeGrafter"/>
</dbReference>
<evidence type="ECO:0000256" key="6">
    <source>
        <dbReference type="ARBA" id="ARBA00066330"/>
    </source>
</evidence>
<evidence type="ECO:0000256" key="1">
    <source>
        <dbReference type="ARBA" id="ARBA00010231"/>
    </source>
</evidence>
<dbReference type="OrthoDB" id="9806956at2"/>
<evidence type="ECO:0000259" key="11">
    <source>
        <dbReference type="Pfam" id="PF00408"/>
    </source>
</evidence>
<dbReference type="Pfam" id="PF02879">
    <property type="entry name" value="PGM_PMM_II"/>
    <property type="match status" value="1"/>
</dbReference>
<dbReference type="EMBL" id="MAGO01000009">
    <property type="protein sequence ID" value="OCC14758.1"/>
    <property type="molecule type" value="Genomic_DNA"/>
</dbReference>
<evidence type="ECO:0000256" key="3">
    <source>
        <dbReference type="ARBA" id="ARBA00022723"/>
    </source>
</evidence>
<dbReference type="HAMAP" id="MF_01554_B">
    <property type="entry name" value="GlmM_B"/>
    <property type="match status" value="1"/>
</dbReference>
<feature type="modified residue" description="Phosphoserine" evidence="8">
    <location>
        <position position="102"/>
    </location>
</feature>
<protein>
    <recommendedName>
        <fullName evidence="7 8">Phosphoglucosamine mutase</fullName>
        <ecNumber evidence="6 8">5.4.2.10</ecNumber>
    </recommendedName>
</protein>
<dbReference type="PROSITE" id="PS00710">
    <property type="entry name" value="PGM_PMM"/>
    <property type="match status" value="1"/>
</dbReference>
<evidence type="ECO:0000313" key="16">
    <source>
        <dbReference type="Proteomes" id="UP000093080"/>
    </source>
</evidence>
<keyword evidence="4 8" id="KW-0460">Magnesium</keyword>
<keyword evidence="2 8" id="KW-0597">Phosphoprotein</keyword>
<dbReference type="InterPro" id="IPR050060">
    <property type="entry name" value="Phosphoglucosamine_mutase"/>
</dbReference>
<evidence type="ECO:0000313" key="15">
    <source>
        <dbReference type="EMBL" id="OCC14758.1"/>
    </source>
</evidence>
<dbReference type="EC" id="5.4.2.10" evidence="6 8"/>
<accession>A0A1B9F497</accession>
<dbReference type="GO" id="GO:0004615">
    <property type="term" value="F:phosphomannomutase activity"/>
    <property type="evidence" value="ECO:0007669"/>
    <property type="project" value="TreeGrafter"/>
</dbReference>
<feature type="domain" description="Alpha-D-phosphohexomutase alpha/beta/alpha" evidence="13">
    <location>
        <begin position="181"/>
        <end position="278"/>
    </location>
</feature>
<dbReference type="Pfam" id="PF02880">
    <property type="entry name" value="PGM_PMM_III"/>
    <property type="match status" value="1"/>
</dbReference>
<name>A0A1B9F497_9BACT</name>
<dbReference type="NCBIfam" id="TIGR01455">
    <property type="entry name" value="glmM"/>
    <property type="match status" value="1"/>
</dbReference>
<keyword evidence="16" id="KW-1185">Reference proteome</keyword>
<comment type="similarity">
    <text evidence="1 8 9">Belongs to the phosphohexose mutase family.</text>
</comment>
<feature type="domain" description="Alpha-D-phosphohexomutase C-terminal" evidence="11">
    <location>
        <begin position="399"/>
        <end position="464"/>
    </location>
</feature>
<evidence type="ECO:0000259" key="12">
    <source>
        <dbReference type="Pfam" id="PF02878"/>
    </source>
</evidence>
<dbReference type="InterPro" id="IPR016055">
    <property type="entry name" value="A-D-PHexomutase_a/b/a-I/II/III"/>
</dbReference>
<comment type="cofactor">
    <cofactor evidence="8">
        <name>Mg(2+)</name>
        <dbReference type="ChEBI" id="CHEBI:18420"/>
    </cofactor>
    <text evidence="8">Binds 1 Mg(2+) ion per subunit.</text>
</comment>
<dbReference type="PANTHER" id="PTHR42946:SF1">
    <property type="entry name" value="PHOSPHOGLUCOMUTASE (ALPHA-D-GLUCOSE-1,6-BISPHOSPHATE-DEPENDENT)"/>
    <property type="match status" value="1"/>
</dbReference>
<organism evidence="15 16">
    <name type="scientific">Dissulfuribacter thermophilus</name>
    <dbReference type="NCBI Taxonomy" id="1156395"/>
    <lineage>
        <taxon>Bacteria</taxon>
        <taxon>Pseudomonadati</taxon>
        <taxon>Thermodesulfobacteriota</taxon>
        <taxon>Dissulfuribacteria</taxon>
        <taxon>Dissulfuribacterales</taxon>
        <taxon>Dissulfuribacteraceae</taxon>
        <taxon>Dissulfuribacter</taxon>
    </lineage>
</organism>
<dbReference type="Gene3D" id="3.40.120.10">
    <property type="entry name" value="Alpha-D-Glucose-1,6-Bisphosphate, subunit A, domain 3"/>
    <property type="match status" value="3"/>
</dbReference>
<evidence type="ECO:0000256" key="7">
    <source>
        <dbReference type="ARBA" id="ARBA00068193"/>
    </source>
</evidence>
<dbReference type="Pfam" id="PF00408">
    <property type="entry name" value="PGM_PMM_IV"/>
    <property type="match status" value="1"/>
</dbReference>
<feature type="domain" description="Alpha-D-phosphohexomutase alpha/beta/alpha" evidence="12">
    <location>
        <begin position="3"/>
        <end position="134"/>
    </location>
</feature>
<feature type="binding site" evidence="8">
    <location>
        <position position="265"/>
    </location>
    <ligand>
        <name>Mg(2+)</name>
        <dbReference type="ChEBI" id="CHEBI:18420"/>
    </ligand>
</feature>
<comment type="function">
    <text evidence="8 10">Catalyzes the conversion of glucosamine-6-phosphate to glucosamine-1-phosphate.</text>
</comment>
<dbReference type="STRING" id="1156395.DBT_1818"/>
<dbReference type="InterPro" id="IPR005844">
    <property type="entry name" value="A-D-PHexomutase_a/b/a-I"/>
</dbReference>
<dbReference type="Proteomes" id="UP000093080">
    <property type="component" value="Unassembled WGS sequence"/>
</dbReference>
<dbReference type="NCBIfam" id="NF008139">
    <property type="entry name" value="PRK10887.1"/>
    <property type="match status" value="1"/>
</dbReference>
<dbReference type="InterPro" id="IPR016066">
    <property type="entry name" value="A-D-PHexomutase_CS"/>
</dbReference>
<dbReference type="InterPro" id="IPR005843">
    <property type="entry name" value="A-D-PHexomutase_C"/>
</dbReference>
<dbReference type="Pfam" id="PF02878">
    <property type="entry name" value="PGM_PMM_I"/>
    <property type="match status" value="1"/>
</dbReference>
<feature type="active site" description="Phosphoserine intermediate" evidence="8">
    <location>
        <position position="102"/>
    </location>
</feature>
<dbReference type="Gene3D" id="3.30.310.50">
    <property type="entry name" value="Alpha-D-phosphohexomutase, C-terminal domain"/>
    <property type="match status" value="1"/>
</dbReference>
<dbReference type="PATRIC" id="fig|1156395.6.peg.1833"/>
<dbReference type="GO" id="GO:0005829">
    <property type="term" value="C:cytosol"/>
    <property type="evidence" value="ECO:0007669"/>
    <property type="project" value="TreeGrafter"/>
</dbReference>
<evidence type="ECO:0000259" key="13">
    <source>
        <dbReference type="Pfam" id="PF02879"/>
    </source>
</evidence>
<dbReference type="CDD" id="cd05802">
    <property type="entry name" value="GlmM"/>
    <property type="match status" value="1"/>
</dbReference>
<keyword evidence="3 8" id="KW-0479">Metal-binding</keyword>
<keyword evidence="5 8" id="KW-0413">Isomerase</keyword>
<evidence type="ECO:0000256" key="10">
    <source>
        <dbReference type="RuleBase" id="RU004327"/>
    </source>
</evidence>
<dbReference type="InterPro" id="IPR006352">
    <property type="entry name" value="GlmM_bact"/>
</dbReference>
<dbReference type="GO" id="GO:0005975">
    <property type="term" value="P:carbohydrate metabolic process"/>
    <property type="evidence" value="ECO:0007669"/>
    <property type="project" value="InterPro"/>
</dbReference>
<evidence type="ECO:0000256" key="8">
    <source>
        <dbReference type="HAMAP-Rule" id="MF_01554"/>
    </source>
</evidence>